<reference evidence="5 6" key="1">
    <citation type="submission" date="2017-11" db="EMBL/GenBank/DDBJ databases">
        <authorList>
            <person name="Han C.G."/>
        </authorList>
    </citation>
    <scope>NUCLEOTIDE SEQUENCE [LARGE SCALE GENOMIC DNA]</scope>
    <source>
        <strain evidence="5 6">A5</strain>
    </source>
</reference>
<sequence length="79" mass="8386">MIDDFAADGQLAKAIPGFKPREPQRQMAKAVSEAIEASRPLVVEAGTGTGKTYAYLAPALRAKKKVIISTGSKALQDQL</sequence>
<evidence type="ECO:0000256" key="2">
    <source>
        <dbReference type="ARBA" id="ARBA00022801"/>
    </source>
</evidence>
<keyword evidence="2" id="KW-0378">Hydrolase</keyword>
<dbReference type="AlphaFoldDB" id="A0A2N5A3A3"/>
<keyword evidence="5" id="KW-0347">Helicase</keyword>
<dbReference type="EMBL" id="PICB01003211">
    <property type="protein sequence ID" value="PLP35523.1"/>
    <property type="molecule type" value="Genomic_DNA"/>
</dbReference>
<evidence type="ECO:0000256" key="1">
    <source>
        <dbReference type="ARBA" id="ARBA00022741"/>
    </source>
</evidence>
<feature type="non-terminal residue" evidence="5">
    <location>
        <position position="79"/>
    </location>
</feature>
<keyword evidence="1" id="KW-0547">Nucleotide-binding</keyword>
<evidence type="ECO:0000256" key="3">
    <source>
        <dbReference type="ARBA" id="ARBA00022840"/>
    </source>
</evidence>
<evidence type="ECO:0000259" key="4">
    <source>
        <dbReference type="PROSITE" id="PS51193"/>
    </source>
</evidence>
<accession>A0A2N5A3A3</accession>
<dbReference type="InterPro" id="IPR014013">
    <property type="entry name" value="Helic_SF1/SF2_ATP-bd_DinG/Rad3"/>
</dbReference>
<dbReference type="InterPro" id="IPR027417">
    <property type="entry name" value="P-loop_NTPase"/>
</dbReference>
<organism evidence="5 6">
    <name type="scientific">Klebsiella variicola</name>
    <dbReference type="NCBI Taxonomy" id="244366"/>
    <lineage>
        <taxon>Bacteria</taxon>
        <taxon>Pseudomonadati</taxon>
        <taxon>Pseudomonadota</taxon>
        <taxon>Gammaproteobacteria</taxon>
        <taxon>Enterobacterales</taxon>
        <taxon>Enterobacteriaceae</taxon>
        <taxon>Klebsiella/Raoultella group</taxon>
        <taxon>Klebsiella</taxon>
        <taxon>Klebsiella pneumoniae complex</taxon>
    </lineage>
</organism>
<dbReference type="SUPFAM" id="SSF52540">
    <property type="entry name" value="P-loop containing nucleoside triphosphate hydrolases"/>
    <property type="match status" value="1"/>
</dbReference>
<evidence type="ECO:0000313" key="6">
    <source>
        <dbReference type="Proteomes" id="UP000234473"/>
    </source>
</evidence>
<protein>
    <submittedName>
        <fullName evidence="5">ATP-dependent helicase</fullName>
    </submittedName>
</protein>
<proteinExistence type="predicted"/>
<dbReference type="GO" id="GO:0003676">
    <property type="term" value="F:nucleic acid binding"/>
    <property type="evidence" value="ECO:0007669"/>
    <property type="project" value="InterPro"/>
</dbReference>
<dbReference type="GO" id="GO:0005524">
    <property type="term" value="F:ATP binding"/>
    <property type="evidence" value="ECO:0007669"/>
    <property type="project" value="UniProtKB-KW"/>
</dbReference>
<reference evidence="5 6" key="2">
    <citation type="submission" date="2018-01" db="EMBL/GenBank/DDBJ databases">
        <title>Genomic study of Klebsiella pneumoniae.</title>
        <authorList>
            <person name="Yang Y."/>
            <person name="Bicalho R."/>
        </authorList>
    </citation>
    <scope>NUCLEOTIDE SEQUENCE [LARGE SCALE GENOMIC DNA]</scope>
    <source>
        <strain evidence="5 6">A5</strain>
    </source>
</reference>
<dbReference type="GO" id="GO:0016787">
    <property type="term" value="F:hydrolase activity"/>
    <property type="evidence" value="ECO:0007669"/>
    <property type="project" value="UniProtKB-KW"/>
</dbReference>
<dbReference type="InterPro" id="IPR011545">
    <property type="entry name" value="DEAD/DEAH_box_helicase_dom"/>
</dbReference>
<dbReference type="GO" id="GO:0004386">
    <property type="term" value="F:helicase activity"/>
    <property type="evidence" value="ECO:0007669"/>
    <property type="project" value="UniProtKB-KW"/>
</dbReference>
<keyword evidence="3" id="KW-0067">ATP-binding</keyword>
<gene>
    <name evidence="5" type="ORF">CWM98_37190</name>
</gene>
<comment type="caution">
    <text evidence="5">The sequence shown here is derived from an EMBL/GenBank/DDBJ whole genome shotgun (WGS) entry which is preliminary data.</text>
</comment>
<dbReference type="PROSITE" id="PS51193">
    <property type="entry name" value="HELICASE_ATP_BIND_2"/>
    <property type="match status" value="1"/>
</dbReference>
<evidence type="ECO:0000313" key="5">
    <source>
        <dbReference type="EMBL" id="PLP35523.1"/>
    </source>
</evidence>
<feature type="domain" description="Helicase ATP-binding" evidence="4">
    <location>
        <begin position="10"/>
        <end position="79"/>
    </location>
</feature>
<dbReference type="Pfam" id="PF00270">
    <property type="entry name" value="DEAD"/>
    <property type="match status" value="1"/>
</dbReference>
<dbReference type="Gene3D" id="3.40.50.300">
    <property type="entry name" value="P-loop containing nucleotide triphosphate hydrolases"/>
    <property type="match status" value="1"/>
</dbReference>
<name>A0A2N5A3A3_KLEVA</name>
<dbReference type="Proteomes" id="UP000234473">
    <property type="component" value="Unassembled WGS sequence"/>
</dbReference>